<dbReference type="AlphaFoldDB" id="W4MF43"/>
<dbReference type="Proteomes" id="UP000019140">
    <property type="component" value="Unassembled WGS sequence"/>
</dbReference>
<dbReference type="InterPro" id="IPR013783">
    <property type="entry name" value="Ig-like_fold"/>
</dbReference>
<dbReference type="InterPro" id="IPR036116">
    <property type="entry name" value="FN3_sf"/>
</dbReference>
<sequence length="98" mass="11256">MMKFFTKVFAIVVCAVIMLMNSPAKAGDVTLSWTSPQTPPDFVKYRIHWGEQRGQYDRHQDVKRGTTSTTIKNLQDKKNLLFCRHHGGGIGRREYALE</sequence>
<comment type="caution">
    <text evidence="2">The sequence shown here is derived from an EMBL/GenBank/DDBJ whole genome shotgun (WGS) entry which is preliminary data.</text>
</comment>
<dbReference type="CDD" id="cd00063">
    <property type="entry name" value="FN3"/>
    <property type="match status" value="1"/>
</dbReference>
<dbReference type="InterPro" id="IPR003961">
    <property type="entry name" value="FN3_dom"/>
</dbReference>
<gene>
    <name evidence="2" type="ORF">ETSY2_03170</name>
</gene>
<feature type="chain" id="PRO_5004844862" evidence="1">
    <location>
        <begin position="27"/>
        <end position="98"/>
    </location>
</feature>
<organism evidence="2 3">
    <name type="scientific">Candidatus Entotheonella gemina</name>
    <dbReference type="NCBI Taxonomy" id="1429439"/>
    <lineage>
        <taxon>Bacteria</taxon>
        <taxon>Pseudomonadati</taxon>
        <taxon>Nitrospinota/Tectimicrobiota group</taxon>
        <taxon>Candidatus Tectimicrobiota</taxon>
        <taxon>Candidatus Entotheonellia</taxon>
        <taxon>Candidatus Entotheonellales</taxon>
        <taxon>Candidatus Entotheonellaceae</taxon>
        <taxon>Candidatus Entotheonella</taxon>
    </lineage>
</organism>
<accession>W4MF43</accession>
<dbReference type="Gene3D" id="2.60.40.10">
    <property type="entry name" value="Immunoglobulins"/>
    <property type="match status" value="1"/>
</dbReference>
<name>W4MF43_9BACT</name>
<feature type="signal peptide" evidence="1">
    <location>
        <begin position="1"/>
        <end position="26"/>
    </location>
</feature>
<protein>
    <submittedName>
        <fullName evidence="2">Uncharacterized protein</fullName>
    </submittedName>
</protein>
<evidence type="ECO:0000313" key="2">
    <source>
        <dbReference type="EMBL" id="ETX08813.1"/>
    </source>
</evidence>
<keyword evidence="3" id="KW-1185">Reference proteome</keyword>
<evidence type="ECO:0000256" key="1">
    <source>
        <dbReference type="SAM" id="SignalP"/>
    </source>
</evidence>
<dbReference type="SUPFAM" id="SSF49265">
    <property type="entry name" value="Fibronectin type III"/>
    <property type="match status" value="1"/>
</dbReference>
<dbReference type="EMBL" id="AZHX01000127">
    <property type="protein sequence ID" value="ETX08813.1"/>
    <property type="molecule type" value="Genomic_DNA"/>
</dbReference>
<keyword evidence="1" id="KW-0732">Signal</keyword>
<reference evidence="2 3" key="1">
    <citation type="journal article" date="2014" name="Nature">
        <title>An environmental bacterial taxon with a large and distinct metabolic repertoire.</title>
        <authorList>
            <person name="Wilson M.C."/>
            <person name="Mori T."/>
            <person name="Ruckert C."/>
            <person name="Uria A.R."/>
            <person name="Helf M.J."/>
            <person name="Takada K."/>
            <person name="Gernert C."/>
            <person name="Steffens U.A."/>
            <person name="Heycke N."/>
            <person name="Schmitt S."/>
            <person name="Rinke C."/>
            <person name="Helfrich E.J."/>
            <person name="Brachmann A.O."/>
            <person name="Gurgui C."/>
            <person name="Wakimoto T."/>
            <person name="Kracht M."/>
            <person name="Crusemann M."/>
            <person name="Hentschel U."/>
            <person name="Abe I."/>
            <person name="Matsunaga S."/>
            <person name="Kalinowski J."/>
            <person name="Takeyama H."/>
            <person name="Piel J."/>
        </authorList>
    </citation>
    <scope>NUCLEOTIDE SEQUENCE [LARGE SCALE GENOMIC DNA]</scope>
    <source>
        <strain evidence="3">TSY2</strain>
    </source>
</reference>
<dbReference type="HOGENOM" id="CLU_2328544_0_0_7"/>
<proteinExistence type="predicted"/>
<evidence type="ECO:0000313" key="3">
    <source>
        <dbReference type="Proteomes" id="UP000019140"/>
    </source>
</evidence>